<dbReference type="InterPro" id="IPR023393">
    <property type="entry name" value="START-like_dom_sf"/>
</dbReference>
<dbReference type="Proteomes" id="UP000199503">
    <property type="component" value="Unassembled WGS sequence"/>
</dbReference>
<protein>
    <submittedName>
        <fullName evidence="1">Polyketide cyclase / dehydrase and lipid transport</fullName>
    </submittedName>
</protein>
<dbReference type="EMBL" id="FOFV01000033">
    <property type="protein sequence ID" value="SES44510.1"/>
    <property type="molecule type" value="Genomic_DNA"/>
</dbReference>
<name>A0A1H9XEA1_9PSEU</name>
<proteinExistence type="predicted"/>
<dbReference type="AlphaFoldDB" id="A0A1H9XEA1"/>
<sequence>MTEALETIDFLTHSKVRVEAGAATIWPHVVDVSGWRPGQRLVHLSGDAGGLGGRFHVAAPEALDVPLYYVENVELVAEQRRTIRLDGLDGSFIGFATWELTPAGDGTVVAYDVYTRGALLPSGQSAQELLAGAQQVMDQGLVHLKEFVEGRDPNSRRGST</sequence>
<evidence type="ECO:0000313" key="2">
    <source>
        <dbReference type="Proteomes" id="UP000199503"/>
    </source>
</evidence>
<reference evidence="2" key="1">
    <citation type="submission" date="2016-10" db="EMBL/GenBank/DDBJ databases">
        <authorList>
            <person name="Varghese N."/>
            <person name="Submissions S."/>
        </authorList>
    </citation>
    <scope>NUCLEOTIDE SEQUENCE [LARGE SCALE GENOMIC DNA]</scope>
    <source>
        <strain evidence="2">DSM 44437</strain>
    </source>
</reference>
<keyword evidence="2" id="KW-1185">Reference proteome</keyword>
<dbReference type="SUPFAM" id="SSF55961">
    <property type="entry name" value="Bet v1-like"/>
    <property type="match status" value="1"/>
</dbReference>
<gene>
    <name evidence="1" type="ORF">SAMN04488000_13351</name>
</gene>
<accession>A0A1H9XEA1</accession>
<dbReference type="CDD" id="cd07812">
    <property type="entry name" value="SRPBCC"/>
    <property type="match status" value="1"/>
</dbReference>
<dbReference type="Gene3D" id="3.30.530.20">
    <property type="match status" value="1"/>
</dbReference>
<evidence type="ECO:0000313" key="1">
    <source>
        <dbReference type="EMBL" id="SES44510.1"/>
    </source>
</evidence>
<organism evidence="1 2">
    <name type="scientific">Lentzea albida</name>
    <dbReference type="NCBI Taxonomy" id="65499"/>
    <lineage>
        <taxon>Bacteria</taxon>
        <taxon>Bacillati</taxon>
        <taxon>Actinomycetota</taxon>
        <taxon>Actinomycetes</taxon>
        <taxon>Pseudonocardiales</taxon>
        <taxon>Pseudonocardiaceae</taxon>
        <taxon>Lentzea</taxon>
    </lineage>
</organism>
<dbReference type="InterPro" id="IPR019587">
    <property type="entry name" value="Polyketide_cyclase/dehydratase"/>
</dbReference>
<dbReference type="Pfam" id="PF10604">
    <property type="entry name" value="Polyketide_cyc2"/>
    <property type="match status" value="1"/>
</dbReference>
<dbReference type="RefSeq" id="WP_089927971.1">
    <property type="nucleotide sequence ID" value="NZ_FOFV01000033.1"/>
</dbReference>